<keyword evidence="4" id="KW-1133">Transmembrane helix</keyword>
<evidence type="ECO:0000256" key="3">
    <source>
        <dbReference type="ARBA" id="ARBA00023797"/>
    </source>
</evidence>
<dbReference type="PROSITE" id="PS51384">
    <property type="entry name" value="FAD_FR"/>
    <property type="match status" value="1"/>
</dbReference>
<dbReference type="InterPro" id="IPR017938">
    <property type="entry name" value="Riboflavin_synthase-like_b-brl"/>
</dbReference>
<dbReference type="SUPFAM" id="SSF52343">
    <property type="entry name" value="Ferredoxin reductase-like, C-terminal NADP-linked domain"/>
    <property type="match status" value="1"/>
</dbReference>
<dbReference type="EMBL" id="BAAAEW010000037">
    <property type="protein sequence ID" value="GAA0763465.1"/>
    <property type="molecule type" value="Genomic_DNA"/>
</dbReference>
<evidence type="ECO:0000256" key="2">
    <source>
        <dbReference type="ARBA" id="ARBA00022643"/>
    </source>
</evidence>
<dbReference type="SUPFAM" id="SSF63380">
    <property type="entry name" value="Riboflavin synthase domain-like"/>
    <property type="match status" value="1"/>
</dbReference>
<dbReference type="Gene3D" id="2.40.30.10">
    <property type="entry name" value="Translation factors"/>
    <property type="match status" value="1"/>
</dbReference>
<keyword evidence="4" id="KW-0472">Membrane</keyword>
<evidence type="ECO:0000256" key="4">
    <source>
        <dbReference type="SAM" id="Phobius"/>
    </source>
</evidence>
<dbReference type="InterPro" id="IPR017927">
    <property type="entry name" value="FAD-bd_FR_type"/>
</dbReference>
<keyword evidence="8" id="KW-1185">Reference proteome</keyword>
<dbReference type="PANTHER" id="PTHR19384:SF17">
    <property type="entry name" value="NADPH--CYTOCHROME P450 REDUCTASE"/>
    <property type="match status" value="1"/>
</dbReference>
<proteinExistence type="predicted"/>
<dbReference type="InterPro" id="IPR008254">
    <property type="entry name" value="Flavodoxin/NO_synth"/>
</dbReference>
<dbReference type="Proteomes" id="UP001500279">
    <property type="component" value="Unassembled WGS sequence"/>
</dbReference>
<dbReference type="EC" id="1.6.2.4" evidence="3"/>
<evidence type="ECO:0000256" key="1">
    <source>
        <dbReference type="ARBA" id="ARBA00022630"/>
    </source>
</evidence>
<feature type="domain" description="Flavodoxin-like" evidence="5">
    <location>
        <begin position="44"/>
        <end position="187"/>
    </location>
</feature>
<organism evidence="7 8">
    <name type="scientific">Ideonella azotifigens</name>
    <dbReference type="NCBI Taxonomy" id="513160"/>
    <lineage>
        <taxon>Bacteria</taxon>
        <taxon>Pseudomonadati</taxon>
        <taxon>Pseudomonadota</taxon>
        <taxon>Betaproteobacteria</taxon>
        <taxon>Burkholderiales</taxon>
        <taxon>Sphaerotilaceae</taxon>
        <taxon>Ideonella</taxon>
    </lineage>
</organism>
<dbReference type="SUPFAM" id="SSF52218">
    <property type="entry name" value="Flavoproteins"/>
    <property type="match status" value="1"/>
</dbReference>
<dbReference type="Pfam" id="PF00258">
    <property type="entry name" value="Flavodoxin_1"/>
    <property type="match status" value="1"/>
</dbReference>
<feature type="transmembrane region" description="Helical" evidence="4">
    <location>
        <begin position="12"/>
        <end position="29"/>
    </location>
</feature>
<dbReference type="Gene3D" id="3.40.50.360">
    <property type="match status" value="1"/>
</dbReference>
<accession>A0ABN1KEI2</accession>
<evidence type="ECO:0000259" key="6">
    <source>
        <dbReference type="PROSITE" id="PS51384"/>
    </source>
</evidence>
<evidence type="ECO:0000259" key="5">
    <source>
        <dbReference type="PROSITE" id="PS50902"/>
    </source>
</evidence>
<protein>
    <recommendedName>
        <fullName evidence="3">NADPH--hemoprotein reductase</fullName>
        <ecNumber evidence="3">1.6.2.4</ecNumber>
    </recommendedName>
</protein>
<dbReference type="InterPro" id="IPR039261">
    <property type="entry name" value="FNR_nucleotide-bd"/>
</dbReference>
<gene>
    <name evidence="7" type="ORF">GCM10009107_48810</name>
</gene>
<comment type="caution">
    <text evidence="7">The sequence shown here is derived from an EMBL/GenBank/DDBJ whole genome shotgun (WGS) entry which is preliminary data.</text>
</comment>
<name>A0ABN1KEI2_9BURK</name>
<dbReference type="Gene3D" id="3.40.50.80">
    <property type="entry name" value="Nucleotide-binding domain of ferredoxin-NADP reductase (FNR) module"/>
    <property type="match status" value="1"/>
</dbReference>
<sequence length="469" mass="50107">MIAELEPSRLWAAAGLVVAYAAMCAGIVWRHRRHAAPPVDDGHVLVLHASQTGRAEHLAAQTAARLQAAGTPARLLSLAELDPAELAHTRRALWIISTTGEGDPPDPALPFLKRVAQEQARRNGHLSEPWPPFMLLALGDRRYEAFCAFGEQVEALCHAHGAQPLAPRIELDGDDPANLARWWAQLAPLGAAGAEADAALDDQTLASGAWRLSARQWVNPGSSGAPLYQLDLTPSEGHNRPAWQPGDLALVQVPDAAGVLQAPRSYSIASLPSEPTLRLLVRLQSQADGTPGLASGWLCQQAPLDTPVALTLRAHPRFHAAPEDLAQPALFIGGGSGLAGLRGHLAARAEAAARGEAVGPGWLIYGERHAAHDRPCEQDLARWLRGGTLQRLDRVFSRDAAPGAPRHVQQQLLAEGARVQEWLARGGRIYVCGSLTGLGQGVDQALQQLLGEPALAELAAQGRYKRDLY</sequence>
<reference evidence="7 8" key="1">
    <citation type="journal article" date="2019" name="Int. J. Syst. Evol. Microbiol.">
        <title>The Global Catalogue of Microorganisms (GCM) 10K type strain sequencing project: providing services to taxonomists for standard genome sequencing and annotation.</title>
        <authorList>
            <consortium name="The Broad Institute Genomics Platform"/>
            <consortium name="The Broad Institute Genome Sequencing Center for Infectious Disease"/>
            <person name="Wu L."/>
            <person name="Ma J."/>
        </authorList>
    </citation>
    <scope>NUCLEOTIDE SEQUENCE [LARGE SCALE GENOMIC DNA]</scope>
    <source>
        <strain evidence="7 8">JCM 15503</strain>
    </source>
</reference>
<dbReference type="PROSITE" id="PS50902">
    <property type="entry name" value="FLAVODOXIN_LIKE"/>
    <property type="match status" value="1"/>
</dbReference>
<keyword evidence="1" id="KW-0285">Flavoprotein</keyword>
<evidence type="ECO:0000313" key="8">
    <source>
        <dbReference type="Proteomes" id="UP001500279"/>
    </source>
</evidence>
<dbReference type="InterPro" id="IPR029039">
    <property type="entry name" value="Flavoprotein-like_sf"/>
</dbReference>
<dbReference type="InterPro" id="IPR001709">
    <property type="entry name" value="Flavoprot_Pyr_Nucl_cyt_Rdtase"/>
</dbReference>
<feature type="domain" description="FAD-binding FR-type" evidence="6">
    <location>
        <begin position="205"/>
        <end position="321"/>
    </location>
</feature>
<dbReference type="RefSeq" id="WP_231013057.1">
    <property type="nucleotide sequence ID" value="NZ_BAAAEW010000037.1"/>
</dbReference>
<keyword evidence="2" id="KW-0288">FMN</keyword>
<evidence type="ECO:0000313" key="7">
    <source>
        <dbReference type="EMBL" id="GAA0763465.1"/>
    </source>
</evidence>
<keyword evidence="4" id="KW-0812">Transmembrane</keyword>
<dbReference type="PRINTS" id="PR00371">
    <property type="entry name" value="FPNCR"/>
</dbReference>
<dbReference type="PANTHER" id="PTHR19384">
    <property type="entry name" value="NITRIC OXIDE SYNTHASE-RELATED"/>
    <property type="match status" value="1"/>
</dbReference>